<dbReference type="EMBL" id="AP024545">
    <property type="protein sequence ID" value="BCT93684.1"/>
    <property type="molecule type" value="Genomic_DNA"/>
</dbReference>
<organism evidence="1 2">
    <name type="scientific">Noviluteimonas caseinilytica</name>
    <dbReference type="NCBI Taxonomy" id="2675101"/>
    <lineage>
        <taxon>Bacteria</taxon>
        <taxon>Pseudomonadati</taxon>
        <taxon>Pseudomonadota</taxon>
        <taxon>Gammaproteobacteria</taxon>
        <taxon>Lysobacterales</taxon>
        <taxon>Lysobacteraceae</taxon>
        <taxon>Noviluteimonas</taxon>
    </lineage>
</organism>
<reference evidence="1 2" key="1">
    <citation type="submission" date="2021-03" db="EMBL/GenBank/DDBJ databases">
        <title>Complete Genome Sequences of Two Lysobacter Strains Isolated from Sea Water (Lysobacter caseinilyticus) and Soil (Lysobacter helvus) in South Korea.</title>
        <authorList>
            <person name="Watanabe Y."/>
            <person name="Arakawa K."/>
        </authorList>
    </citation>
    <scope>NUCLEOTIDE SEQUENCE [LARGE SCALE GENOMIC DNA]</scope>
    <source>
        <strain evidence="1 2">KVB24</strain>
    </source>
</reference>
<dbReference type="Proteomes" id="UP000681317">
    <property type="component" value="Chromosome"/>
</dbReference>
<sequence>MKTTISLSEKDLKAGTFSLHVTLANDEESVQSLPIERLIADAELTALELRDKDDARLQPIEYKLVNPAHAAPNHLLSPGESVQFELKGKLEEMLPEVLALIFPRATYRLSRGSRYSLALRWGGVVETPQIGFVA</sequence>
<evidence type="ECO:0000313" key="2">
    <source>
        <dbReference type="Proteomes" id="UP000681317"/>
    </source>
</evidence>
<gene>
    <name evidence="1" type="ORF">LYSCAS_27080</name>
</gene>
<evidence type="ECO:0000313" key="1">
    <source>
        <dbReference type="EMBL" id="BCT93684.1"/>
    </source>
</evidence>
<dbReference type="RefSeq" id="WP_213434607.1">
    <property type="nucleotide sequence ID" value="NZ_AP024545.1"/>
</dbReference>
<proteinExistence type="predicted"/>
<accession>A0ABN6FW66</accession>
<name>A0ABN6FW66_9GAMM</name>
<keyword evidence="2" id="KW-1185">Reference proteome</keyword>
<protein>
    <submittedName>
        <fullName evidence="1">Uncharacterized protein</fullName>
    </submittedName>
</protein>